<keyword evidence="1" id="KW-0472">Membrane</keyword>
<feature type="transmembrane region" description="Helical" evidence="1">
    <location>
        <begin position="114"/>
        <end position="133"/>
    </location>
</feature>
<dbReference type="PANTHER" id="PTHR31930:SF3">
    <property type="entry name" value="GUSTATORY RECEPTOR-RELATED"/>
    <property type="match status" value="1"/>
</dbReference>
<dbReference type="HOGENOM" id="CLU_043079_0_0_1"/>
<dbReference type="Pfam" id="PF03268">
    <property type="entry name" value="DUF267"/>
    <property type="match status" value="1"/>
</dbReference>
<keyword evidence="1" id="KW-0812">Transmembrane</keyword>
<proteinExistence type="predicted"/>
<dbReference type="Proteomes" id="UP000008068">
    <property type="component" value="Unassembled WGS sequence"/>
</dbReference>
<dbReference type="InParanoid" id="G0PNV7"/>
<feature type="transmembrane region" description="Helical" evidence="1">
    <location>
        <begin position="167"/>
        <end position="190"/>
    </location>
</feature>
<dbReference type="eggNOG" id="ENOG502TGN1">
    <property type="taxonomic scope" value="Eukaryota"/>
</dbReference>
<gene>
    <name evidence="2" type="ORF">CAEBREN_22269</name>
</gene>
<dbReference type="STRING" id="135651.G0PNV7"/>
<reference evidence="3" key="1">
    <citation type="submission" date="2011-07" db="EMBL/GenBank/DDBJ databases">
        <authorList>
            <consortium name="Caenorhabditis brenneri Sequencing and Analysis Consortium"/>
            <person name="Wilson R.K."/>
        </authorList>
    </citation>
    <scope>NUCLEOTIDE SEQUENCE [LARGE SCALE GENOMIC DNA]</scope>
    <source>
        <strain evidence="3">PB2801</strain>
    </source>
</reference>
<dbReference type="PANTHER" id="PTHR31930">
    <property type="entry name" value="SERPENTINE RECEPTOR, CLASS R"/>
    <property type="match status" value="1"/>
</dbReference>
<keyword evidence="1" id="KW-1133">Transmembrane helix</keyword>
<feature type="transmembrane region" description="Helical" evidence="1">
    <location>
        <begin position="29"/>
        <end position="49"/>
    </location>
</feature>
<evidence type="ECO:0000256" key="1">
    <source>
        <dbReference type="SAM" id="Phobius"/>
    </source>
</evidence>
<accession>G0PNV7</accession>
<evidence type="ECO:0000313" key="2">
    <source>
        <dbReference type="EMBL" id="EGT45531.1"/>
    </source>
</evidence>
<protein>
    <submittedName>
        <fullName evidence="2">Uncharacterized protein</fullName>
    </submittedName>
</protein>
<feature type="transmembrane region" description="Helical" evidence="1">
    <location>
        <begin position="280"/>
        <end position="300"/>
    </location>
</feature>
<organism evidence="3">
    <name type="scientific">Caenorhabditis brenneri</name>
    <name type="common">Nematode worm</name>
    <dbReference type="NCBI Taxonomy" id="135651"/>
    <lineage>
        <taxon>Eukaryota</taxon>
        <taxon>Metazoa</taxon>
        <taxon>Ecdysozoa</taxon>
        <taxon>Nematoda</taxon>
        <taxon>Chromadorea</taxon>
        <taxon>Rhabditida</taxon>
        <taxon>Rhabditina</taxon>
        <taxon>Rhabditomorpha</taxon>
        <taxon>Rhabditoidea</taxon>
        <taxon>Rhabditidae</taxon>
        <taxon>Peloderinae</taxon>
        <taxon>Caenorhabditis</taxon>
    </lineage>
</organism>
<sequence length="421" mass="48055">MSTKNVLPSFVLALPGLLCNISVHLTVCVSIVWLFFFLSIMICASYELMVADLMGPFRFLVKFTLLDCSSKSKCPKFFAYLLSIFMIVFLGARVGLLMNTKGNPLSFYWGESNFFGFPALFAVVCALCVFGWTKNGFIRKFTKKLVKVRMLRVEPNSSVDSYRMVQVLAMIFSIPWLVAMMSWIIFNFTYGKIFYGGDESNIILRVLMLISNFYIWYISTVCLAHYVLVFSALNREANYFNQELKKAKEERLLKNIGVLEKFDFRQNEILEMILSANESLSSFGCFAPLFLFYGLVNGVYLTSFNDSVPLLYFVILLFNLAAIIFYNMCILFPACGLQEHLTTTRKILINNDEFEVSKDPIVYQTYRVMIDRLQKVDARIWVIAAFPITKNILAGALFVIPDLGFLLIIVKKVIIANGGHV</sequence>
<name>G0PNV7_CAEBE</name>
<evidence type="ECO:0000313" key="3">
    <source>
        <dbReference type="Proteomes" id="UP000008068"/>
    </source>
</evidence>
<dbReference type="AlphaFoldDB" id="G0PNV7"/>
<dbReference type="FunCoup" id="G0PNV7">
    <property type="interactions" value="349"/>
</dbReference>
<dbReference type="EMBL" id="GL382440">
    <property type="protein sequence ID" value="EGT45531.1"/>
    <property type="molecule type" value="Genomic_DNA"/>
</dbReference>
<keyword evidence="3" id="KW-1185">Reference proteome</keyword>
<feature type="transmembrane region" description="Helical" evidence="1">
    <location>
        <begin position="77"/>
        <end position="94"/>
    </location>
</feature>
<feature type="transmembrane region" description="Helical" evidence="1">
    <location>
        <begin position="312"/>
        <end position="337"/>
    </location>
</feature>
<dbReference type="OrthoDB" id="5795668at2759"/>
<dbReference type="InterPro" id="IPR004950">
    <property type="entry name" value="DUF267_CAE_spp"/>
</dbReference>
<feature type="transmembrane region" description="Helical" evidence="1">
    <location>
        <begin position="380"/>
        <end position="400"/>
    </location>
</feature>
<feature type="transmembrane region" description="Helical" evidence="1">
    <location>
        <begin position="202"/>
        <end position="228"/>
    </location>
</feature>